<keyword evidence="8" id="KW-0479">Metal-binding</keyword>
<evidence type="ECO:0000256" key="16">
    <source>
        <dbReference type="ARBA" id="ARBA00049546"/>
    </source>
</evidence>
<evidence type="ECO:0000256" key="9">
    <source>
        <dbReference type="ARBA" id="ARBA00022801"/>
    </source>
</evidence>
<comment type="cofactor">
    <cofactor evidence="1">
        <name>Mg(2+)</name>
        <dbReference type="ChEBI" id="CHEBI:18420"/>
    </cofactor>
</comment>
<dbReference type="InterPro" id="IPR004843">
    <property type="entry name" value="Calcineurin-like_PHP"/>
</dbReference>
<dbReference type="EMBL" id="JANPWB010000011">
    <property type="protein sequence ID" value="KAJ1130840.1"/>
    <property type="molecule type" value="Genomic_DNA"/>
</dbReference>
<dbReference type="GO" id="GO:0008663">
    <property type="term" value="F:2',3'-cyclic-nucleotide 2'-phosphodiesterase activity"/>
    <property type="evidence" value="ECO:0007669"/>
    <property type="project" value="TreeGrafter"/>
</dbReference>
<evidence type="ECO:0000256" key="13">
    <source>
        <dbReference type="ARBA" id="ARBA00047486"/>
    </source>
</evidence>
<keyword evidence="9" id="KW-0378">Hydrolase</keyword>
<evidence type="ECO:0000256" key="8">
    <source>
        <dbReference type="ARBA" id="ARBA00022723"/>
    </source>
</evidence>
<comment type="caution">
    <text evidence="18">The sequence shown here is derived from an EMBL/GenBank/DDBJ whole genome shotgun (WGS) entry which is preliminary data.</text>
</comment>
<keyword evidence="19" id="KW-1185">Reference proteome</keyword>
<dbReference type="AlphaFoldDB" id="A0AAV7PV64"/>
<dbReference type="EC" id="3.6.1.53" evidence="6"/>
<sequence>MLQKPHDTSRCPETAGRAMDLELSDHAGYLRPCFTFGIIADVQYMDQDDNSNYQKTRTRYYRHGLDLLRSAIDEWNKEPVPSFILQLGDIIDGFNAQQLTSHLSLQTVLGEIEKSKAPFHHVWGNHEFYNFSRDYLKTSKLCTKQLEDETVPSLRHDGEDFYAYHFSPFPKFRFVIIDTYDLSVLGRETAKEKYQYSLKILKEKNQNEDLDDSDFPEIQFVQFNGGLSQEQLSWLNKVLTYSDENHEKVVVASHVPIHPQATDSAGYAWNYSAILSILHSHTCVVCCLSGHDHDGGYFLDSHEIHHIILEGIIETPPGSHAFGTMHVFEDRMILNGRGRTFSRVISY</sequence>
<evidence type="ECO:0000256" key="6">
    <source>
        <dbReference type="ARBA" id="ARBA00012529"/>
    </source>
</evidence>
<evidence type="ECO:0000313" key="19">
    <source>
        <dbReference type="Proteomes" id="UP001066276"/>
    </source>
</evidence>
<organism evidence="18 19">
    <name type="scientific">Pleurodeles waltl</name>
    <name type="common">Iberian ribbed newt</name>
    <dbReference type="NCBI Taxonomy" id="8319"/>
    <lineage>
        <taxon>Eukaryota</taxon>
        <taxon>Metazoa</taxon>
        <taxon>Chordata</taxon>
        <taxon>Craniata</taxon>
        <taxon>Vertebrata</taxon>
        <taxon>Euteleostomi</taxon>
        <taxon>Amphibia</taxon>
        <taxon>Batrachia</taxon>
        <taxon>Caudata</taxon>
        <taxon>Salamandroidea</taxon>
        <taxon>Salamandridae</taxon>
        <taxon>Pleurodelinae</taxon>
        <taxon>Pleurodeles</taxon>
    </lineage>
</organism>
<feature type="domain" description="Calcineurin-like phosphoesterase" evidence="17">
    <location>
        <begin position="35"/>
        <end position="294"/>
    </location>
</feature>
<dbReference type="Gene3D" id="3.60.21.10">
    <property type="match status" value="1"/>
</dbReference>
<dbReference type="SUPFAM" id="SSF56300">
    <property type="entry name" value="Metallo-dependent phosphatases"/>
    <property type="match status" value="1"/>
</dbReference>
<evidence type="ECO:0000256" key="4">
    <source>
        <dbReference type="ARBA" id="ARBA00012443"/>
    </source>
</evidence>
<dbReference type="InterPro" id="IPR041869">
    <property type="entry name" value="MPP_ADPRM"/>
</dbReference>
<dbReference type="GO" id="GO:0047631">
    <property type="term" value="F:ADP-ribose diphosphatase activity"/>
    <property type="evidence" value="ECO:0007669"/>
    <property type="project" value="UniProtKB-EC"/>
</dbReference>
<evidence type="ECO:0000256" key="14">
    <source>
        <dbReference type="ARBA" id="ARBA00047636"/>
    </source>
</evidence>
<dbReference type="EC" id="3.6.1.13" evidence="5"/>
<dbReference type="Proteomes" id="UP001066276">
    <property type="component" value="Chromosome 7"/>
</dbReference>
<comment type="catalytic activity">
    <reaction evidence="16">
        <text>ADP-D-ribose + H2O = D-ribose 5-phosphate + AMP + 2 H(+)</text>
        <dbReference type="Rhea" id="RHEA:10412"/>
        <dbReference type="ChEBI" id="CHEBI:15377"/>
        <dbReference type="ChEBI" id="CHEBI:15378"/>
        <dbReference type="ChEBI" id="CHEBI:57967"/>
        <dbReference type="ChEBI" id="CHEBI:78346"/>
        <dbReference type="ChEBI" id="CHEBI:456215"/>
        <dbReference type="EC" id="3.6.1.13"/>
    </reaction>
</comment>
<reference evidence="18" key="1">
    <citation type="journal article" date="2022" name="bioRxiv">
        <title>Sequencing and chromosome-scale assembly of the giantPleurodeles waltlgenome.</title>
        <authorList>
            <person name="Brown T."/>
            <person name="Elewa A."/>
            <person name="Iarovenko S."/>
            <person name="Subramanian E."/>
            <person name="Araus A.J."/>
            <person name="Petzold A."/>
            <person name="Susuki M."/>
            <person name="Suzuki K.-i.T."/>
            <person name="Hayashi T."/>
            <person name="Toyoda A."/>
            <person name="Oliveira C."/>
            <person name="Osipova E."/>
            <person name="Leigh N.D."/>
            <person name="Simon A."/>
            <person name="Yun M.H."/>
        </authorList>
    </citation>
    <scope>NUCLEOTIDE SEQUENCE</scope>
    <source>
        <strain evidence="18">20211129_DDA</strain>
        <tissue evidence="18">Liver</tissue>
    </source>
</reference>
<keyword evidence="10" id="KW-0862">Zinc</keyword>
<comment type="catalytic activity">
    <reaction evidence="14">
        <text>CDP-choline + H2O = phosphocholine + CMP + 2 H(+)</text>
        <dbReference type="Rhea" id="RHEA:32487"/>
        <dbReference type="ChEBI" id="CHEBI:15377"/>
        <dbReference type="ChEBI" id="CHEBI:15378"/>
        <dbReference type="ChEBI" id="CHEBI:58779"/>
        <dbReference type="ChEBI" id="CHEBI:60377"/>
        <dbReference type="ChEBI" id="CHEBI:295975"/>
        <dbReference type="EC" id="3.6.1.53"/>
    </reaction>
</comment>
<dbReference type="InterPro" id="IPR029052">
    <property type="entry name" value="Metallo-depent_PP-like"/>
</dbReference>
<proteinExistence type="inferred from homology"/>
<comment type="catalytic activity">
    <reaction evidence="15">
        <text>ADP-D-ribose + H2O = D-ribose 5-phosphate + AMP + 2 H(+)</text>
        <dbReference type="Rhea" id="RHEA:10412"/>
        <dbReference type="ChEBI" id="CHEBI:15377"/>
        <dbReference type="ChEBI" id="CHEBI:15378"/>
        <dbReference type="ChEBI" id="CHEBI:57967"/>
        <dbReference type="ChEBI" id="CHEBI:78346"/>
        <dbReference type="ChEBI" id="CHEBI:456215"/>
        <dbReference type="EC" id="3.6.1.53"/>
    </reaction>
</comment>
<evidence type="ECO:0000313" key="18">
    <source>
        <dbReference type="EMBL" id="KAJ1130840.1"/>
    </source>
</evidence>
<comment type="catalytic activity">
    <reaction evidence="13">
        <text>CDP-glycerol + H2O = sn-glycerol 3-phosphate + CMP + 2 H(+)</text>
        <dbReference type="Rhea" id="RHEA:21692"/>
        <dbReference type="ChEBI" id="CHEBI:15377"/>
        <dbReference type="ChEBI" id="CHEBI:15378"/>
        <dbReference type="ChEBI" id="CHEBI:57597"/>
        <dbReference type="ChEBI" id="CHEBI:58311"/>
        <dbReference type="ChEBI" id="CHEBI:60377"/>
        <dbReference type="EC" id="3.6.1.16"/>
    </reaction>
</comment>
<evidence type="ECO:0000256" key="5">
    <source>
        <dbReference type="ARBA" id="ARBA00012453"/>
    </source>
</evidence>
<dbReference type="GO" id="GO:0030145">
    <property type="term" value="F:manganese ion binding"/>
    <property type="evidence" value="ECO:0007669"/>
    <property type="project" value="TreeGrafter"/>
</dbReference>
<gene>
    <name evidence="18" type="ORF">NDU88_009187</name>
</gene>
<evidence type="ECO:0000256" key="10">
    <source>
        <dbReference type="ARBA" id="ARBA00022833"/>
    </source>
</evidence>
<dbReference type="GO" id="GO:0047734">
    <property type="term" value="F:CDP-glycerol diphosphatase activity"/>
    <property type="evidence" value="ECO:0007669"/>
    <property type="project" value="UniProtKB-EC"/>
</dbReference>
<dbReference type="PANTHER" id="PTHR16509:SF1">
    <property type="entry name" value="MANGANESE-DEPENDENT ADP-RIBOSE_CDP-ALCOHOL DIPHOSPHATASE"/>
    <property type="match status" value="1"/>
</dbReference>
<evidence type="ECO:0000256" key="2">
    <source>
        <dbReference type="ARBA" id="ARBA00006362"/>
    </source>
</evidence>
<dbReference type="EC" id="3.6.1.16" evidence="4"/>
<evidence type="ECO:0000256" key="12">
    <source>
        <dbReference type="ARBA" id="ARBA00032579"/>
    </source>
</evidence>
<dbReference type="CDD" id="cd07396">
    <property type="entry name" value="MPP_Nbla03831"/>
    <property type="match status" value="1"/>
</dbReference>
<comment type="similarity">
    <text evidence="2">Belongs to the ADPRibase-Mn family.</text>
</comment>
<evidence type="ECO:0000256" key="1">
    <source>
        <dbReference type="ARBA" id="ARBA00001946"/>
    </source>
</evidence>
<comment type="subunit">
    <text evidence="3">Monomer.</text>
</comment>
<evidence type="ECO:0000256" key="15">
    <source>
        <dbReference type="ARBA" id="ARBA00047894"/>
    </source>
</evidence>
<accession>A0AAV7PV64</accession>
<evidence type="ECO:0000256" key="3">
    <source>
        <dbReference type="ARBA" id="ARBA00011245"/>
    </source>
</evidence>
<name>A0AAV7PV64_PLEWA</name>
<protein>
    <recommendedName>
        <fullName evidence="7">Manganese-dependent ADP-ribose/CDP-alcohol diphosphatase</fullName>
        <ecNumber evidence="5">3.6.1.13</ecNumber>
        <ecNumber evidence="4">3.6.1.16</ecNumber>
        <ecNumber evidence="6">3.6.1.53</ecNumber>
    </recommendedName>
    <alternativeName>
        <fullName evidence="12">ADPRibase-Mn</fullName>
    </alternativeName>
    <alternativeName>
        <fullName evidence="11">CDP-choline phosphohydrolase</fullName>
    </alternativeName>
</protein>
<evidence type="ECO:0000256" key="11">
    <source>
        <dbReference type="ARBA" id="ARBA00030848"/>
    </source>
</evidence>
<dbReference type="PANTHER" id="PTHR16509">
    <property type="match status" value="1"/>
</dbReference>
<dbReference type="Pfam" id="PF00149">
    <property type="entry name" value="Metallophos"/>
    <property type="match status" value="1"/>
</dbReference>
<evidence type="ECO:0000259" key="17">
    <source>
        <dbReference type="Pfam" id="PF00149"/>
    </source>
</evidence>
<evidence type="ECO:0000256" key="7">
    <source>
        <dbReference type="ARBA" id="ARBA00016378"/>
    </source>
</evidence>